<dbReference type="AlphaFoldDB" id="A0A9P0NUL2"/>
<feature type="region of interest" description="Disordered" evidence="1">
    <location>
        <begin position="1"/>
        <end position="30"/>
    </location>
</feature>
<evidence type="ECO:0000256" key="1">
    <source>
        <dbReference type="SAM" id="MobiDB-lite"/>
    </source>
</evidence>
<dbReference type="Proteomes" id="UP001152888">
    <property type="component" value="Unassembled WGS sequence"/>
</dbReference>
<dbReference type="EMBL" id="CAKOFQ010006667">
    <property type="protein sequence ID" value="CAH1956853.1"/>
    <property type="molecule type" value="Genomic_DNA"/>
</dbReference>
<dbReference type="InterPro" id="IPR011004">
    <property type="entry name" value="Trimer_LpxA-like_sf"/>
</dbReference>
<dbReference type="OrthoDB" id="6784607at2759"/>
<organism evidence="2 3">
    <name type="scientific">Acanthoscelides obtectus</name>
    <name type="common">Bean weevil</name>
    <name type="synonym">Bruchus obtectus</name>
    <dbReference type="NCBI Taxonomy" id="200917"/>
    <lineage>
        <taxon>Eukaryota</taxon>
        <taxon>Metazoa</taxon>
        <taxon>Ecdysozoa</taxon>
        <taxon>Arthropoda</taxon>
        <taxon>Hexapoda</taxon>
        <taxon>Insecta</taxon>
        <taxon>Pterygota</taxon>
        <taxon>Neoptera</taxon>
        <taxon>Endopterygota</taxon>
        <taxon>Coleoptera</taxon>
        <taxon>Polyphaga</taxon>
        <taxon>Cucujiformia</taxon>
        <taxon>Chrysomeloidea</taxon>
        <taxon>Chrysomelidae</taxon>
        <taxon>Bruchinae</taxon>
        <taxon>Bruchini</taxon>
        <taxon>Acanthoscelides</taxon>
    </lineage>
</organism>
<evidence type="ECO:0000313" key="3">
    <source>
        <dbReference type="Proteomes" id="UP001152888"/>
    </source>
</evidence>
<dbReference type="SUPFAM" id="SSF51161">
    <property type="entry name" value="Trimeric LpxA-like enzymes"/>
    <property type="match status" value="1"/>
</dbReference>
<sequence length="450" mass="47166">MKSNTSLVTARSRSKSIGSRLPEQDGGNRNALTICSDGKDIYSSILGPTADETLLLGLQTFLGFGSSGEDGSTRARIAGSTVQASEIEDKRKYSIAGGTSFGGESILGGETLLGADSILHGEILVGGESIVGGQGVVGGESMVGDQSLVGDVSLGGVSFGGVTGHASEGDATMSMKSRKVSPCKLKCPEKTYVEQGVQTLPPGYAIKCNKAVACPPRCRVGIQESGESILHLSDSMVGTDERFNFGGQTPGLRIGSSASQTGDLLNTSSSQTSRVNLSHASLQTQRHMDSATYIPVPVMSNKQLSTSSELLPGLEDCSCSTDSMPAIPIKRKQVRASQKSSLSRCSCGRSCTGLKRPAKKKKTVKMCCDCPSSTTASRTERSCPSYACVPDSVGDSNPQGITIKYAITKITTFASYTTFEVMKCTRKKPRCMPSSIMGVFVLKNFGDCNG</sequence>
<comment type="caution">
    <text evidence="2">The sequence shown here is derived from an EMBL/GenBank/DDBJ whole genome shotgun (WGS) entry which is preliminary data.</text>
</comment>
<accession>A0A9P0NUL2</accession>
<proteinExistence type="predicted"/>
<evidence type="ECO:0000313" key="2">
    <source>
        <dbReference type="EMBL" id="CAH1956853.1"/>
    </source>
</evidence>
<protein>
    <submittedName>
        <fullName evidence="2">Uncharacterized protein</fullName>
    </submittedName>
</protein>
<gene>
    <name evidence="2" type="ORF">ACAOBT_LOCUS1761</name>
</gene>
<keyword evidence="3" id="KW-1185">Reference proteome</keyword>
<name>A0A9P0NUL2_ACAOB</name>
<reference evidence="2" key="1">
    <citation type="submission" date="2022-03" db="EMBL/GenBank/DDBJ databases">
        <authorList>
            <person name="Sayadi A."/>
        </authorList>
    </citation>
    <scope>NUCLEOTIDE SEQUENCE</scope>
</reference>
<feature type="compositionally biased region" description="Polar residues" evidence="1">
    <location>
        <begin position="1"/>
        <end position="17"/>
    </location>
</feature>